<dbReference type="EMBL" id="JAENGZ010000024">
    <property type="protein sequence ID" value="KAG6973163.1"/>
    <property type="molecule type" value="Genomic_DNA"/>
</dbReference>
<evidence type="ECO:0008006" key="3">
    <source>
        <dbReference type="Google" id="ProtNLM"/>
    </source>
</evidence>
<evidence type="ECO:0000313" key="1">
    <source>
        <dbReference type="EMBL" id="KAG6973163.1"/>
    </source>
</evidence>
<evidence type="ECO:0000313" key="2">
    <source>
        <dbReference type="Proteomes" id="UP000688947"/>
    </source>
</evidence>
<dbReference type="Proteomes" id="UP000688947">
    <property type="component" value="Unassembled WGS sequence"/>
</dbReference>
<comment type="caution">
    <text evidence="1">The sequence shown here is derived from an EMBL/GenBank/DDBJ whole genome shotgun (WGS) entry which is preliminary data.</text>
</comment>
<gene>
    <name evidence="1" type="ORF">JG687_00001064</name>
</gene>
<name>A0A8T1UZ35_9STRA</name>
<protein>
    <recommendedName>
        <fullName evidence="3">Ubiquitin-like protease family profile domain-containing protein</fullName>
    </recommendedName>
</protein>
<proteinExistence type="predicted"/>
<organism evidence="1 2">
    <name type="scientific">Phytophthora cactorum</name>
    <dbReference type="NCBI Taxonomy" id="29920"/>
    <lineage>
        <taxon>Eukaryota</taxon>
        <taxon>Sar</taxon>
        <taxon>Stramenopiles</taxon>
        <taxon>Oomycota</taxon>
        <taxon>Peronosporomycetes</taxon>
        <taxon>Peronosporales</taxon>
        <taxon>Peronosporaceae</taxon>
        <taxon>Phytophthora</taxon>
    </lineage>
</organism>
<dbReference type="OrthoDB" id="123750at2759"/>
<reference evidence="1" key="1">
    <citation type="submission" date="2021-01" db="EMBL/GenBank/DDBJ databases">
        <title>Phytophthora aleatoria, a newly-described species from Pinus radiata is distinct from Phytophthora cactorum isolates based on comparative genomics.</title>
        <authorList>
            <person name="Mcdougal R."/>
            <person name="Panda P."/>
            <person name="Williams N."/>
            <person name="Studholme D.J."/>
        </authorList>
    </citation>
    <scope>NUCLEOTIDE SEQUENCE</scope>
    <source>
        <strain evidence="1">NZFS 3830</strain>
    </source>
</reference>
<accession>A0A8T1UZ35</accession>
<dbReference type="AlphaFoldDB" id="A0A8T1UZ35"/>
<sequence>LASAFRPFAKSNRRIIGVLNITGAYWIAFYIDRRTKIVAPLIRSKLPLAYVPLTWCKQRDGSSCGVLCLAVLDLLVLGKTWTDELYELISYLHLRYLNKSIIL</sequence>
<feature type="non-terminal residue" evidence="1">
    <location>
        <position position="1"/>
    </location>
</feature>